<feature type="signal peptide" evidence="7">
    <location>
        <begin position="1"/>
        <end position="20"/>
    </location>
</feature>
<sequence>MKYAILVVVGILAASPVWSAAAPAAAPAAAHIAAPTAAPTASAVLAELKAGNQRHAKAQYTHPHVTAARRQELARGQEPRAVILTCADSRVPPEIVFDQLRASEPVLAEAVAAGKLRIVGAVYSLATGSVTWLPEKAP</sequence>
<dbReference type="InterPro" id="IPR015892">
    <property type="entry name" value="Carbonic_anhydrase_CS"/>
</dbReference>
<feature type="chain" id="PRO_5021990321" description="carbonic anhydrase" evidence="7">
    <location>
        <begin position="21"/>
        <end position="138"/>
    </location>
</feature>
<organism evidence="8 9">
    <name type="scientific">Eiseniibacteriota bacterium</name>
    <dbReference type="NCBI Taxonomy" id="2212470"/>
    <lineage>
        <taxon>Bacteria</taxon>
        <taxon>Candidatus Eiseniibacteriota</taxon>
    </lineage>
</organism>
<comment type="cofactor">
    <cofactor evidence="6">
        <name>Zn(2+)</name>
        <dbReference type="ChEBI" id="CHEBI:29105"/>
    </cofactor>
    <text evidence="6">Binds 1 zinc ion per subunit.</text>
</comment>
<dbReference type="AlphaFoldDB" id="A0A538T0X8"/>
<evidence type="ECO:0000256" key="5">
    <source>
        <dbReference type="ARBA" id="ARBA00048348"/>
    </source>
</evidence>
<evidence type="ECO:0000313" key="9">
    <source>
        <dbReference type="Proteomes" id="UP000317716"/>
    </source>
</evidence>
<evidence type="ECO:0000256" key="2">
    <source>
        <dbReference type="ARBA" id="ARBA00012925"/>
    </source>
</evidence>
<dbReference type="InterPro" id="IPR001765">
    <property type="entry name" value="Carbonic_anhydrase"/>
</dbReference>
<evidence type="ECO:0000256" key="7">
    <source>
        <dbReference type="SAM" id="SignalP"/>
    </source>
</evidence>
<keyword evidence="3 6" id="KW-0862">Zinc</keyword>
<keyword evidence="6" id="KW-0479">Metal-binding</keyword>
<evidence type="ECO:0000256" key="4">
    <source>
        <dbReference type="ARBA" id="ARBA00023239"/>
    </source>
</evidence>
<evidence type="ECO:0000256" key="1">
    <source>
        <dbReference type="ARBA" id="ARBA00006217"/>
    </source>
</evidence>
<evidence type="ECO:0000256" key="3">
    <source>
        <dbReference type="ARBA" id="ARBA00022833"/>
    </source>
</evidence>
<dbReference type="GO" id="GO:0015976">
    <property type="term" value="P:carbon utilization"/>
    <property type="evidence" value="ECO:0007669"/>
    <property type="project" value="InterPro"/>
</dbReference>
<dbReference type="SUPFAM" id="SSF53056">
    <property type="entry name" value="beta-carbonic anhydrase, cab"/>
    <property type="match status" value="1"/>
</dbReference>
<accession>A0A538T0X8</accession>
<keyword evidence="7" id="KW-0732">Signal</keyword>
<gene>
    <name evidence="8" type="ORF">E6K72_03795</name>
</gene>
<feature type="binding site" evidence="6">
    <location>
        <position position="86"/>
    </location>
    <ligand>
        <name>Zn(2+)</name>
        <dbReference type="ChEBI" id="CHEBI:29105"/>
    </ligand>
</feature>
<comment type="catalytic activity">
    <reaction evidence="5">
        <text>hydrogencarbonate + H(+) = CO2 + H2O</text>
        <dbReference type="Rhea" id="RHEA:10748"/>
        <dbReference type="ChEBI" id="CHEBI:15377"/>
        <dbReference type="ChEBI" id="CHEBI:15378"/>
        <dbReference type="ChEBI" id="CHEBI:16526"/>
        <dbReference type="ChEBI" id="CHEBI:17544"/>
        <dbReference type="EC" id="4.2.1.1"/>
    </reaction>
</comment>
<protein>
    <recommendedName>
        <fullName evidence="2">carbonic anhydrase</fullName>
        <ecNumber evidence="2">4.2.1.1</ecNumber>
    </recommendedName>
</protein>
<dbReference type="Proteomes" id="UP000317716">
    <property type="component" value="Unassembled WGS sequence"/>
</dbReference>
<evidence type="ECO:0000313" key="8">
    <source>
        <dbReference type="EMBL" id="TMQ57291.1"/>
    </source>
</evidence>
<comment type="caution">
    <text evidence="8">The sequence shown here is derived from an EMBL/GenBank/DDBJ whole genome shotgun (WGS) entry which is preliminary data.</text>
</comment>
<dbReference type="GO" id="GO:0008270">
    <property type="term" value="F:zinc ion binding"/>
    <property type="evidence" value="ECO:0007669"/>
    <property type="project" value="InterPro"/>
</dbReference>
<dbReference type="GO" id="GO:0004089">
    <property type="term" value="F:carbonate dehydratase activity"/>
    <property type="evidence" value="ECO:0007669"/>
    <property type="project" value="UniProtKB-EC"/>
</dbReference>
<evidence type="ECO:0000256" key="6">
    <source>
        <dbReference type="PIRSR" id="PIRSR601765-1"/>
    </source>
</evidence>
<keyword evidence="4" id="KW-0456">Lyase</keyword>
<dbReference type="PROSITE" id="PS00704">
    <property type="entry name" value="PROK_CO2_ANHYDRASE_1"/>
    <property type="match status" value="1"/>
</dbReference>
<dbReference type="EC" id="4.2.1.1" evidence="2"/>
<comment type="similarity">
    <text evidence="1">Belongs to the beta-class carbonic anhydrase family.</text>
</comment>
<dbReference type="Gene3D" id="3.40.1050.10">
    <property type="entry name" value="Carbonic anhydrase"/>
    <property type="match status" value="2"/>
</dbReference>
<dbReference type="PANTHER" id="PTHR11002:SF79">
    <property type="entry name" value="CARBONIC ANHYDRASE 2"/>
    <property type="match status" value="1"/>
</dbReference>
<dbReference type="InterPro" id="IPR036874">
    <property type="entry name" value="Carbonic_anhydrase_sf"/>
</dbReference>
<feature type="binding site" evidence="6">
    <location>
        <position position="88"/>
    </location>
    <ligand>
        <name>Zn(2+)</name>
        <dbReference type="ChEBI" id="CHEBI:29105"/>
    </ligand>
</feature>
<dbReference type="PANTHER" id="PTHR11002">
    <property type="entry name" value="CARBONIC ANHYDRASE"/>
    <property type="match status" value="1"/>
</dbReference>
<reference evidence="8 9" key="1">
    <citation type="journal article" date="2019" name="Nat. Microbiol.">
        <title>Mediterranean grassland soil C-N compound turnover is dependent on rainfall and depth, and is mediated by genomically divergent microorganisms.</title>
        <authorList>
            <person name="Diamond S."/>
            <person name="Andeer P.F."/>
            <person name="Li Z."/>
            <person name="Crits-Christoph A."/>
            <person name="Burstein D."/>
            <person name="Anantharaman K."/>
            <person name="Lane K.R."/>
            <person name="Thomas B.C."/>
            <person name="Pan C."/>
            <person name="Northen T.R."/>
            <person name="Banfield J.F."/>
        </authorList>
    </citation>
    <scope>NUCLEOTIDE SEQUENCE [LARGE SCALE GENOMIC DNA]</scope>
    <source>
        <strain evidence="8">WS_2</strain>
    </source>
</reference>
<dbReference type="SMART" id="SM00947">
    <property type="entry name" value="Pro_CA"/>
    <property type="match status" value="1"/>
</dbReference>
<dbReference type="EMBL" id="VBOS01000128">
    <property type="protein sequence ID" value="TMQ57291.1"/>
    <property type="molecule type" value="Genomic_DNA"/>
</dbReference>
<name>A0A538T0X8_UNCEI</name>
<proteinExistence type="inferred from homology"/>